<dbReference type="SUPFAM" id="SSF52540">
    <property type="entry name" value="P-loop containing nucleoside triphosphate hydrolases"/>
    <property type="match status" value="1"/>
</dbReference>
<dbReference type="Proteomes" id="UP000265703">
    <property type="component" value="Unassembled WGS sequence"/>
</dbReference>
<feature type="domain" description="AAA+ ATPase" evidence="1">
    <location>
        <begin position="114"/>
        <end position="287"/>
    </location>
</feature>
<dbReference type="OrthoDB" id="511599at2759"/>
<dbReference type="Gene3D" id="3.40.50.300">
    <property type="entry name" value="P-loop containing nucleotide triphosphate hydrolases"/>
    <property type="match status" value="1"/>
</dbReference>
<dbReference type="STRING" id="658196.A0A397T2C0"/>
<sequence length="440" mass="51324">MIQKSSKKKLLVSFRELEQKKFFDTSKELKDPNTLPRKNIWILIRDNWKQVLMISILTDILFAFTVNMISEYHINSALKYGTRPKLKMLKDQFVSRPQISKVLKKILQPNEDQSYYHIICGEHGTGKTTLIRMEATNIGKGVIYVDIPSDFKNLGKAFGKAINLLFFEDISITALLIRKFLSEMDMINEIAIFLYQWRRVMKIFRHASKVYQKRYHKLPVIIYDNISQIVKENSKVLDILQDDAKDNADDREYIAVFISSEESVLQRMESRSAWSRADQPVIEISDLSKKESKDYITKRCTKQKKKEVIKEIKDEEINELYEIVGGRIVDLKAVIDKFLAGYSLKVIKQAKIAEVEKKFNSAQLLQKQLHHEVGKKVIKALIVSEELGFTTFMEYFDNYEDAGKVLEANIFTYHPAKNTISFQSRSVEFYIHEKADIFLK</sequence>
<dbReference type="SMART" id="SM00382">
    <property type="entry name" value="AAA"/>
    <property type="match status" value="1"/>
</dbReference>
<keyword evidence="2" id="KW-0378">Hydrolase</keyword>
<dbReference type="Pfam" id="PF01637">
    <property type="entry name" value="ATPase_2"/>
    <property type="match status" value="1"/>
</dbReference>
<evidence type="ECO:0000313" key="3">
    <source>
        <dbReference type="Proteomes" id="UP000265703"/>
    </source>
</evidence>
<evidence type="ECO:0000259" key="1">
    <source>
        <dbReference type="SMART" id="SM00382"/>
    </source>
</evidence>
<dbReference type="AlphaFoldDB" id="A0A397T2C0"/>
<name>A0A397T2C0_9GLOM</name>
<dbReference type="InterPro" id="IPR027417">
    <property type="entry name" value="P-loop_NTPase"/>
</dbReference>
<gene>
    <name evidence="2" type="ORF">C1645_737064</name>
</gene>
<dbReference type="InterPro" id="IPR003593">
    <property type="entry name" value="AAA+_ATPase"/>
</dbReference>
<dbReference type="PANTHER" id="PTHR36168">
    <property type="entry name" value="CHROMOSOME 1, WHOLE GENOME SHOTGUN SEQUENCE"/>
    <property type="match status" value="1"/>
</dbReference>
<dbReference type="InterPro" id="IPR011579">
    <property type="entry name" value="ATPase_dom"/>
</dbReference>
<reference evidence="2 3" key="1">
    <citation type="submission" date="2018-06" db="EMBL/GenBank/DDBJ databases">
        <title>Comparative genomics reveals the genomic features of Rhizophagus irregularis, R. cerebriforme, R. diaphanum and Gigaspora rosea, and their symbiotic lifestyle signature.</title>
        <authorList>
            <person name="Morin E."/>
            <person name="San Clemente H."/>
            <person name="Chen E.C.H."/>
            <person name="De La Providencia I."/>
            <person name="Hainaut M."/>
            <person name="Kuo A."/>
            <person name="Kohler A."/>
            <person name="Murat C."/>
            <person name="Tang N."/>
            <person name="Roy S."/>
            <person name="Loubradou J."/>
            <person name="Henrissat B."/>
            <person name="Grigoriev I.V."/>
            <person name="Corradi N."/>
            <person name="Roux C."/>
            <person name="Martin F.M."/>
        </authorList>
    </citation>
    <scope>NUCLEOTIDE SEQUENCE [LARGE SCALE GENOMIC DNA]</scope>
    <source>
        <strain evidence="2 3">DAOM 227022</strain>
    </source>
</reference>
<organism evidence="2 3">
    <name type="scientific">Glomus cerebriforme</name>
    <dbReference type="NCBI Taxonomy" id="658196"/>
    <lineage>
        <taxon>Eukaryota</taxon>
        <taxon>Fungi</taxon>
        <taxon>Fungi incertae sedis</taxon>
        <taxon>Mucoromycota</taxon>
        <taxon>Glomeromycotina</taxon>
        <taxon>Glomeromycetes</taxon>
        <taxon>Glomerales</taxon>
        <taxon>Glomeraceae</taxon>
        <taxon>Glomus</taxon>
    </lineage>
</organism>
<dbReference type="GO" id="GO:0005524">
    <property type="term" value="F:ATP binding"/>
    <property type="evidence" value="ECO:0007669"/>
    <property type="project" value="InterPro"/>
</dbReference>
<keyword evidence="3" id="KW-1185">Reference proteome</keyword>
<proteinExistence type="predicted"/>
<accession>A0A397T2C0</accession>
<dbReference type="GO" id="GO:0016787">
    <property type="term" value="F:hydrolase activity"/>
    <property type="evidence" value="ECO:0007669"/>
    <property type="project" value="UniProtKB-KW"/>
</dbReference>
<dbReference type="PANTHER" id="PTHR36168:SF1">
    <property type="entry name" value="ORC1-LIKE AAA ATPASE DOMAIN-CONTAINING PROTEIN"/>
    <property type="match status" value="1"/>
</dbReference>
<comment type="caution">
    <text evidence="2">The sequence shown here is derived from an EMBL/GenBank/DDBJ whole genome shotgun (WGS) entry which is preliminary data.</text>
</comment>
<evidence type="ECO:0000313" key="2">
    <source>
        <dbReference type="EMBL" id="RIA91479.1"/>
    </source>
</evidence>
<protein>
    <submittedName>
        <fullName evidence="2">P-loop containing nucleoside triphosphate hydrolase protein</fullName>
    </submittedName>
</protein>
<dbReference type="EMBL" id="QKYT01000151">
    <property type="protein sequence ID" value="RIA91479.1"/>
    <property type="molecule type" value="Genomic_DNA"/>
</dbReference>